<feature type="non-terminal residue" evidence="1">
    <location>
        <position position="1"/>
    </location>
</feature>
<evidence type="ECO:0000313" key="1">
    <source>
        <dbReference type="EMBL" id="KAH7905733.1"/>
    </source>
</evidence>
<proteinExistence type="predicted"/>
<dbReference type="EMBL" id="MU268133">
    <property type="protein sequence ID" value="KAH7905733.1"/>
    <property type="molecule type" value="Genomic_DNA"/>
</dbReference>
<organism evidence="1 2">
    <name type="scientific">Hygrophoropsis aurantiaca</name>
    <dbReference type="NCBI Taxonomy" id="72124"/>
    <lineage>
        <taxon>Eukaryota</taxon>
        <taxon>Fungi</taxon>
        <taxon>Dikarya</taxon>
        <taxon>Basidiomycota</taxon>
        <taxon>Agaricomycotina</taxon>
        <taxon>Agaricomycetes</taxon>
        <taxon>Agaricomycetidae</taxon>
        <taxon>Boletales</taxon>
        <taxon>Coniophorineae</taxon>
        <taxon>Hygrophoropsidaceae</taxon>
        <taxon>Hygrophoropsis</taxon>
    </lineage>
</organism>
<gene>
    <name evidence="1" type="ORF">BJ138DRAFT_728249</name>
</gene>
<reference evidence="1" key="1">
    <citation type="journal article" date="2021" name="New Phytol.">
        <title>Evolutionary innovations through gain and loss of genes in the ectomycorrhizal Boletales.</title>
        <authorList>
            <person name="Wu G."/>
            <person name="Miyauchi S."/>
            <person name="Morin E."/>
            <person name="Kuo A."/>
            <person name="Drula E."/>
            <person name="Varga T."/>
            <person name="Kohler A."/>
            <person name="Feng B."/>
            <person name="Cao Y."/>
            <person name="Lipzen A."/>
            <person name="Daum C."/>
            <person name="Hundley H."/>
            <person name="Pangilinan J."/>
            <person name="Johnson J."/>
            <person name="Barry K."/>
            <person name="LaButti K."/>
            <person name="Ng V."/>
            <person name="Ahrendt S."/>
            <person name="Min B."/>
            <person name="Choi I.G."/>
            <person name="Park H."/>
            <person name="Plett J.M."/>
            <person name="Magnuson J."/>
            <person name="Spatafora J.W."/>
            <person name="Nagy L.G."/>
            <person name="Henrissat B."/>
            <person name="Grigoriev I.V."/>
            <person name="Yang Z.L."/>
            <person name="Xu J."/>
            <person name="Martin F.M."/>
        </authorList>
    </citation>
    <scope>NUCLEOTIDE SEQUENCE</scope>
    <source>
        <strain evidence="1">ATCC 28755</strain>
    </source>
</reference>
<accession>A0ACB7ZYC4</accession>
<evidence type="ECO:0000313" key="2">
    <source>
        <dbReference type="Proteomes" id="UP000790377"/>
    </source>
</evidence>
<protein>
    <submittedName>
        <fullName evidence="1">Uncharacterized protein</fullName>
    </submittedName>
</protein>
<sequence length="217" mass="24245">PHSTKKRPQISRKHKRAPQAHIPRISDTHTRRPRTAKLDPPPRPAQRARPGCWMGLVGRLGRGRLRGGQVRSGGREARHLWGGQAHPVRRADVHIHVAICVHESRCAARRARRRERVHSGHPAAQGVHRLPELIQRRGLPGLIQRCGLAQLILGRRQAQFIALRRLAQLVDAAGRVAVRRVGGLPRRGGRRLRAGQLGAEERRARAFRFGFGPGGCF</sequence>
<name>A0ACB7ZYC4_9AGAM</name>
<comment type="caution">
    <text evidence="1">The sequence shown here is derived from an EMBL/GenBank/DDBJ whole genome shotgun (WGS) entry which is preliminary data.</text>
</comment>
<keyword evidence="2" id="KW-1185">Reference proteome</keyword>
<dbReference type="Proteomes" id="UP000790377">
    <property type="component" value="Unassembled WGS sequence"/>
</dbReference>